<evidence type="ECO:0000256" key="12">
    <source>
        <dbReference type="PIRSR" id="PIRSR036565-2"/>
    </source>
</evidence>
<evidence type="ECO:0000259" key="14">
    <source>
        <dbReference type="Pfam" id="PF00205"/>
    </source>
</evidence>
<evidence type="ECO:0000256" key="8">
    <source>
        <dbReference type="ARBA" id="ARBA00022793"/>
    </source>
</evidence>
<comment type="cofactor">
    <cofactor evidence="3">
        <name>thiamine diphosphate</name>
        <dbReference type="ChEBI" id="CHEBI:58937"/>
    </cofactor>
</comment>
<evidence type="ECO:0000256" key="10">
    <source>
        <dbReference type="ARBA" id="ARBA00023052"/>
    </source>
</evidence>
<feature type="binding site" evidence="12">
    <location>
        <position position="515"/>
    </location>
    <ligand>
        <name>Mg(2+)</name>
        <dbReference type="ChEBI" id="CHEBI:18420"/>
    </ligand>
</feature>
<keyword evidence="7 12" id="KW-0479">Metal-binding</keyword>
<dbReference type="EC" id="4.1.1.1" evidence="6"/>
<sequence length="615" mass="66575">RHMPSHSQQVSSLLIPTTPCFGSVSAHPSTASMCDWNQPTEPRTLGQHLAHRLSQIGVKHFFGVPGDYNLQLLDELVKDKFTEGRWTCNELNAGYAADGYARATGVGAVVVTYTVGGLSVINAVAGAYAENLPVICITGAPNSNDIYSNHLVHHTIARKGSMEQELHCMRQVTCDQVIISQLSDAHEQIDHAISAALHNSKPVYIAVCANLAALHHPSFDASPVPYSITPKRSNPASLEQAVRCAAAFLAGKQKPVAVGGGLLRLAGAEEEFVRLVEAAQYPFAVMAAGKGLVPEDHPQWMGTYWGQISSPFVAEVVESADAALFVGAQFNDYATAGNSLNLQQSRMIKVEPYRVVIAGGKGGQVFGCVRMDDFLCGLAEAITPNDTAHQIFKRLWVPTPVVEPSEEGSPLRTKHLFAHVQMLLDDKTILIAETGDSIFNCQKLKLPRGCTYEWSQQYGSIGWSVGAVLGAAIGGQKDGRRVVACIGDGSFQVTAQDVSTMMRYGQNPIIILVNNGGYTIEVEIHDGPADNNYNIIKNWDYVALFKAMQNKEGQLFATRAKTEKDLEDAIEFAKNEAADSLCLIECIVHRDDCSSELLEWGGRVAAANSRPPQSD</sequence>
<dbReference type="PANTHER" id="PTHR43452:SF1">
    <property type="entry name" value="PYRUVATE DECARBOXYLASE C186.09-RELATED"/>
    <property type="match status" value="1"/>
</dbReference>
<dbReference type="Pfam" id="PF02776">
    <property type="entry name" value="TPP_enzyme_N"/>
    <property type="match status" value="1"/>
</dbReference>
<dbReference type="GO" id="GO:0000949">
    <property type="term" value="P:aromatic amino acid family catabolic process to alcohol via Ehrlich pathway"/>
    <property type="evidence" value="ECO:0007669"/>
    <property type="project" value="TreeGrafter"/>
</dbReference>
<comment type="catalytic activity">
    <reaction evidence="1">
        <text>a 2-oxocarboxylate + H(+) = an aldehyde + CO2</text>
        <dbReference type="Rhea" id="RHEA:11628"/>
        <dbReference type="ChEBI" id="CHEBI:15378"/>
        <dbReference type="ChEBI" id="CHEBI:16526"/>
        <dbReference type="ChEBI" id="CHEBI:17478"/>
        <dbReference type="ChEBI" id="CHEBI:35179"/>
        <dbReference type="EC" id="4.1.1.1"/>
    </reaction>
</comment>
<reference evidence="17" key="1">
    <citation type="submission" date="2015-08" db="EMBL/GenBank/DDBJ databases">
        <authorList>
            <person name="Babu N.S."/>
            <person name="Beckwith C.J."/>
            <person name="Beseler K.G."/>
            <person name="Brison A."/>
            <person name="Carone J.V."/>
            <person name="Caskin T.P."/>
            <person name="Diamond M."/>
            <person name="Durham M.E."/>
            <person name="Foxe J.M."/>
            <person name="Go M."/>
            <person name="Henderson B.A."/>
            <person name="Jones I.B."/>
            <person name="McGettigan J.A."/>
            <person name="Micheletti S.J."/>
            <person name="Nasrallah M.E."/>
            <person name="Ortiz D."/>
            <person name="Piller C.R."/>
            <person name="Privatt S.R."/>
            <person name="Schneider S.L."/>
            <person name="Sharp S."/>
            <person name="Smith T.C."/>
            <person name="Stanton J.D."/>
            <person name="Ullery H.E."/>
            <person name="Wilson R.J."/>
            <person name="Serrano M.G."/>
            <person name="Buck G."/>
            <person name="Lee V."/>
            <person name="Wang Y."/>
            <person name="Carvalho R."/>
            <person name="Voegtly L."/>
            <person name="Shi R."/>
            <person name="Duckworth R."/>
            <person name="Johnson A."/>
            <person name="Loviza R."/>
            <person name="Walstead R."/>
            <person name="Shah Z."/>
            <person name="Kiflezghi M."/>
            <person name="Wade K."/>
            <person name="Ball S.L."/>
            <person name="Bradley K.W."/>
            <person name="Asai D.J."/>
            <person name="Bowman C.A."/>
            <person name="Russell D.A."/>
            <person name="Pope W.H."/>
            <person name="Jacobs-Sera D."/>
            <person name="Hendrix R.W."/>
            <person name="Hatfull G.F."/>
        </authorList>
    </citation>
    <scope>NUCLEOTIDE SEQUENCE</scope>
</reference>
<gene>
    <name evidence="17" type="ORF">g.41594</name>
</gene>
<feature type="non-terminal residue" evidence="17">
    <location>
        <position position="1"/>
    </location>
</feature>
<name>A0A1D1ZTQ1_AUXPR</name>
<organism evidence="17">
    <name type="scientific">Auxenochlorella protothecoides</name>
    <name type="common">Green microalga</name>
    <name type="synonym">Chlorella protothecoides</name>
    <dbReference type="NCBI Taxonomy" id="3075"/>
    <lineage>
        <taxon>Eukaryota</taxon>
        <taxon>Viridiplantae</taxon>
        <taxon>Chlorophyta</taxon>
        <taxon>core chlorophytes</taxon>
        <taxon>Trebouxiophyceae</taxon>
        <taxon>Chlorellales</taxon>
        <taxon>Chlorellaceae</taxon>
        <taxon>Auxenochlorella</taxon>
    </lineage>
</organism>
<evidence type="ECO:0000256" key="13">
    <source>
        <dbReference type="RuleBase" id="RU362132"/>
    </source>
</evidence>
<feature type="binding site" evidence="12">
    <location>
        <position position="517"/>
    </location>
    <ligand>
        <name>Mg(2+)</name>
        <dbReference type="ChEBI" id="CHEBI:18420"/>
    </ligand>
</feature>
<proteinExistence type="inferred from homology"/>
<dbReference type="CDD" id="cd07038">
    <property type="entry name" value="TPP_PYR_PDC_IPDC_like"/>
    <property type="match status" value="1"/>
</dbReference>
<dbReference type="AlphaFoldDB" id="A0A1D1ZTQ1"/>
<dbReference type="PANTHER" id="PTHR43452">
    <property type="entry name" value="PYRUVATE DECARBOXYLASE"/>
    <property type="match status" value="1"/>
</dbReference>
<dbReference type="GO" id="GO:0030976">
    <property type="term" value="F:thiamine pyrophosphate binding"/>
    <property type="evidence" value="ECO:0007669"/>
    <property type="project" value="InterPro"/>
</dbReference>
<evidence type="ECO:0000313" key="17">
    <source>
        <dbReference type="EMBL" id="JAT70332.1"/>
    </source>
</evidence>
<dbReference type="InterPro" id="IPR011766">
    <property type="entry name" value="TPP_enzyme_TPP-bd"/>
</dbReference>
<keyword evidence="11" id="KW-0456">Lyase</keyword>
<dbReference type="PIRSF" id="PIRSF036565">
    <property type="entry name" value="Pyruvt_ip_decrb"/>
    <property type="match status" value="1"/>
</dbReference>
<evidence type="ECO:0000256" key="3">
    <source>
        <dbReference type="ARBA" id="ARBA00001964"/>
    </source>
</evidence>
<dbReference type="FunFam" id="3.40.50.1220:FF:000009">
    <property type="entry name" value="Pyruvate decarboxylase 1"/>
    <property type="match status" value="1"/>
</dbReference>
<evidence type="ECO:0000256" key="5">
    <source>
        <dbReference type="ARBA" id="ARBA00011881"/>
    </source>
</evidence>
<keyword evidence="9 12" id="KW-0460">Magnesium</keyword>
<dbReference type="GO" id="GO:0000287">
    <property type="term" value="F:magnesium ion binding"/>
    <property type="evidence" value="ECO:0007669"/>
    <property type="project" value="InterPro"/>
</dbReference>
<comment type="cofactor">
    <cofactor evidence="12">
        <name>Mg(2+)</name>
        <dbReference type="ChEBI" id="CHEBI:18420"/>
    </cofactor>
    <text evidence="12">Binds 1 Mg(2+) per subunit.</text>
</comment>
<dbReference type="GO" id="GO:0005829">
    <property type="term" value="C:cytosol"/>
    <property type="evidence" value="ECO:0007669"/>
    <property type="project" value="TreeGrafter"/>
</dbReference>
<dbReference type="GO" id="GO:0004737">
    <property type="term" value="F:pyruvate decarboxylase activity"/>
    <property type="evidence" value="ECO:0007669"/>
    <property type="project" value="UniProtKB-EC"/>
</dbReference>
<dbReference type="InterPro" id="IPR029035">
    <property type="entry name" value="DHS-like_NAD/FAD-binding_dom"/>
</dbReference>
<dbReference type="Gene3D" id="3.40.50.970">
    <property type="match status" value="2"/>
</dbReference>
<evidence type="ECO:0000259" key="16">
    <source>
        <dbReference type="Pfam" id="PF02776"/>
    </source>
</evidence>
<dbReference type="CDD" id="cd02005">
    <property type="entry name" value="TPP_PDC_IPDC"/>
    <property type="match status" value="1"/>
</dbReference>
<evidence type="ECO:0000256" key="2">
    <source>
        <dbReference type="ARBA" id="ARBA00001920"/>
    </source>
</evidence>
<dbReference type="FunFam" id="3.40.50.970:FF:000024">
    <property type="entry name" value="Pyruvate decarboxylase isozyme"/>
    <property type="match status" value="1"/>
</dbReference>
<dbReference type="Pfam" id="PF02775">
    <property type="entry name" value="TPP_enzyme_C"/>
    <property type="match status" value="1"/>
</dbReference>
<dbReference type="InterPro" id="IPR047213">
    <property type="entry name" value="TPP_PYR_PDC_IPDC-like"/>
</dbReference>
<keyword evidence="8" id="KW-0210">Decarboxylase</keyword>
<evidence type="ECO:0000256" key="1">
    <source>
        <dbReference type="ARBA" id="ARBA00001041"/>
    </source>
</evidence>
<dbReference type="InterPro" id="IPR012001">
    <property type="entry name" value="Thiamin_PyroP_enz_TPP-bd_dom"/>
</dbReference>
<dbReference type="InterPro" id="IPR012110">
    <property type="entry name" value="PDC/IPDC-like"/>
</dbReference>
<keyword evidence="10 13" id="KW-0786">Thiamine pyrophosphate</keyword>
<evidence type="ECO:0000259" key="15">
    <source>
        <dbReference type="Pfam" id="PF02775"/>
    </source>
</evidence>
<dbReference type="SUPFAM" id="SSF52518">
    <property type="entry name" value="Thiamin diphosphate-binding fold (THDP-binding)"/>
    <property type="match status" value="2"/>
</dbReference>
<dbReference type="InterPro" id="IPR012000">
    <property type="entry name" value="Thiamin_PyroP_enz_cen_dom"/>
</dbReference>
<evidence type="ECO:0000256" key="9">
    <source>
        <dbReference type="ARBA" id="ARBA00022842"/>
    </source>
</evidence>
<evidence type="ECO:0000256" key="4">
    <source>
        <dbReference type="ARBA" id="ARBA00007812"/>
    </source>
</evidence>
<comment type="cofactor">
    <cofactor evidence="2">
        <name>a metal cation</name>
        <dbReference type="ChEBI" id="CHEBI:25213"/>
    </cofactor>
</comment>
<feature type="domain" description="Thiamine pyrophosphate enzyme TPP-binding" evidence="15">
    <location>
        <begin position="451"/>
        <end position="585"/>
    </location>
</feature>
<dbReference type="Pfam" id="PF00205">
    <property type="entry name" value="TPP_enzyme_M"/>
    <property type="match status" value="1"/>
</dbReference>
<evidence type="ECO:0000256" key="11">
    <source>
        <dbReference type="ARBA" id="ARBA00023239"/>
    </source>
</evidence>
<feature type="domain" description="Thiamine pyrophosphate enzyme N-terminal TPP-binding" evidence="16">
    <location>
        <begin position="44"/>
        <end position="149"/>
    </location>
</feature>
<dbReference type="InterPro" id="IPR047214">
    <property type="entry name" value="TPP_PDC_IPDC"/>
</dbReference>
<dbReference type="EMBL" id="GDKF01008290">
    <property type="protein sequence ID" value="JAT70332.1"/>
    <property type="molecule type" value="Transcribed_RNA"/>
</dbReference>
<feature type="domain" description="Thiamine pyrophosphate enzyme central" evidence="14">
    <location>
        <begin position="243"/>
        <end position="354"/>
    </location>
</feature>
<accession>A0A1D1ZTQ1</accession>
<protein>
    <recommendedName>
        <fullName evidence="6">pyruvate decarboxylase</fullName>
        <ecNumber evidence="6">4.1.1.1</ecNumber>
    </recommendedName>
</protein>
<dbReference type="Gene3D" id="3.40.50.1220">
    <property type="entry name" value="TPP-binding domain"/>
    <property type="match status" value="1"/>
</dbReference>
<feature type="binding site" evidence="12">
    <location>
        <position position="488"/>
    </location>
    <ligand>
        <name>Mg(2+)</name>
        <dbReference type="ChEBI" id="CHEBI:18420"/>
    </ligand>
</feature>
<comment type="subunit">
    <text evidence="5">Homotetramer.</text>
</comment>
<evidence type="ECO:0000256" key="6">
    <source>
        <dbReference type="ARBA" id="ARBA00013202"/>
    </source>
</evidence>
<dbReference type="SUPFAM" id="SSF52467">
    <property type="entry name" value="DHS-like NAD/FAD-binding domain"/>
    <property type="match status" value="1"/>
</dbReference>
<dbReference type="InterPro" id="IPR029061">
    <property type="entry name" value="THDP-binding"/>
</dbReference>
<evidence type="ECO:0000256" key="7">
    <source>
        <dbReference type="ARBA" id="ARBA00022723"/>
    </source>
</evidence>
<comment type="similarity">
    <text evidence="4 13">Belongs to the TPP enzyme family.</text>
</comment>